<dbReference type="InterPro" id="IPR010666">
    <property type="entry name" value="Znf_GRF"/>
</dbReference>
<evidence type="ECO:0000256" key="3">
    <source>
        <dbReference type="ARBA" id="ARBA00022833"/>
    </source>
</evidence>
<dbReference type="InterPro" id="IPR001878">
    <property type="entry name" value="Znf_CCHC"/>
</dbReference>
<evidence type="ECO:0000313" key="8">
    <source>
        <dbReference type="EMBL" id="KAF6143630.1"/>
    </source>
</evidence>
<dbReference type="Pfam" id="PF00098">
    <property type="entry name" value="zf-CCHC"/>
    <property type="match status" value="1"/>
</dbReference>
<dbReference type="GO" id="GO:0008270">
    <property type="term" value="F:zinc ion binding"/>
    <property type="evidence" value="ECO:0007669"/>
    <property type="project" value="UniProtKB-KW"/>
</dbReference>
<dbReference type="PANTHER" id="PTHR33680:SF1">
    <property type="entry name" value="OS05G0489500 PROTEIN"/>
    <property type="match status" value="1"/>
</dbReference>
<organism evidence="8 9">
    <name type="scientific">Kingdonia uniflora</name>
    <dbReference type="NCBI Taxonomy" id="39325"/>
    <lineage>
        <taxon>Eukaryota</taxon>
        <taxon>Viridiplantae</taxon>
        <taxon>Streptophyta</taxon>
        <taxon>Embryophyta</taxon>
        <taxon>Tracheophyta</taxon>
        <taxon>Spermatophyta</taxon>
        <taxon>Magnoliopsida</taxon>
        <taxon>Ranunculales</taxon>
        <taxon>Circaeasteraceae</taxon>
        <taxon>Kingdonia</taxon>
    </lineage>
</organism>
<dbReference type="PROSITE" id="PS50158">
    <property type="entry name" value="ZF_CCHC"/>
    <property type="match status" value="1"/>
</dbReference>
<feature type="domain" description="GRF-type" evidence="7">
    <location>
        <begin position="50"/>
        <end position="93"/>
    </location>
</feature>
<feature type="region of interest" description="Disordered" evidence="5">
    <location>
        <begin position="20"/>
        <end position="42"/>
    </location>
</feature>
<feature type="domain" description="GRF-type" evidence="7">
    <location>
        <begin position="145"/>
        <end position="188"/>
    </location>
</feature>
<dbReference type="SMART" id="SM00343">
    <property type="entry name" value="ZnF_C2HC"/>
    <property type="match status" value="1"/>
</dbReference>
<sequence length="544" mass="60281">MQRDTCFNCKRVGHWSKDCPDKPNNNKRNPSSSSAGSPVIDDLPIPDKQCPCGLGMCNIRTATADRNYGRKFYGCPGWAVGDGCNFFKWCDTVNLNQRRDVPKFSYFNDVARKAQRAGKCNNSDFDDMKRSDEKCNSSESLYPVCGCGAGPCTLTTKKDEENKDRKCFVCPIKKGQGACNFSQWQDSPTNAVDDGYFDETDQLDALLATIDFESLLSTRGGLVSKATNNELHKDRSGNEISGIMSTGPIEKALNLPSNMEFPVKLENVNLDGGVDNCLLPELGNLRLSEEATPVDFNSPISILNSQVETKETENDLHTDGDSNELAGSILTGPFEKVLKSPLYTEIPVRVENVNLESGVNSSLFPELPRLSKEAAHADLVSMLFVKGGRTAEKSLNTPSSTEFAAIVENIKLDYGVDNSLVSEMGNLRLGEEAKPVGLQSPLFTLDGRVETKKRKYDHHRDRDCNELIEIISTGQPEKILNSPSYPEFFVKADNVKLDYGASSSLFPERGNLRLSEETAPVDMDSLFNGWWNIDQRNEYSFSQR</sequence>
<proteinExistence type="predicted"/>
<keyword evidence="3" id="KW-0862">Zinc</keyword>
<dbReference type="OrthoDB" id="2425403at2759"/>
<evidence type="ECO:0000259" key="7">
    <source>
        <dbReference type="PROSITE" id="PS51999"/>
    </source>
</evidence>
<feature type="compositionally biased region" description="Low complexity" evidence="5">
    <location>
        <begin position="22"/>
        <end position="34"/>
    </location>
</feature>
<keyword evidence="2 4" id="KW-0863">Zinc-finger</keyword>
<keyword evidence="1" id="KW-0479">Metal-binding</keyword>
<gene>
    <name evidence="8" type="ORF">GIB67_012429</name>
</gene>
<dbReference type="InterPro" id="IPR036875">
    <property type="entry name" value="Znf_CCHC_sf"/>
</dbReference>
<dbReference type="PANTHER" id="PTHR33680">
    <property type="entry name" value="OS07G0190500 PROTEIN"/>
    <property type="match status" value="1"/>
</dbReference>
<evidence type="ECO:0000256" key="4">
    <source>
        <dbReference type="PROSITE-ProRule" id="PRU00047"/>
    </source>
</evidence>
<dbReference type="AlphaFoldDB" id="A0A7J7LM74"/>
<dbReference type="EMBL" id="JACGCM010002202">
    <property type="protein sequence ID" value="KAF6143630.1"/>
    <property type="molecule type" value="Genomic_DNA"/>
</dbReference>
<reference evidence="8 9" key="1">
    <citation type="journal article" date="2020" name="IScience">
        <title>Genome Sequencing of the Endangered Kingdonia uniflora (Circaeasteraceae, Ranunculales) Reveals Potential Mechanisms of Evolutionary Specialization.</title>
        <authorList>
            <person name="Sun Y."/>
            <person name="Deng T."/>
            <person name="Zhang A."/>
            <person name="Moore M.J."/>
            <person name="Landis J.B."/>
            <person name="Lin N."/>
            <person name="Zhang H."/>
            <person name="Zhang X."/>
            <person name="Huang J."/>
            <person name="Zhang X."/>
            <person name="Sun H."/>
            <person name="Wang H."/>
        </authorList>
    </citation>
    <scope>NUCLEOTIDE SEQUENCE [LARGE SCALE GENOMIC DNA]</scope>
    <source>
        <strain evidence="8">TB1705</strain>
        <tissue evidence="8">Leaf</tissue>
    </source>
</reference>
<dbReference type="Proteomes" id="UP000541444">
    <property type="component" value="Unassembled WGS sequence"/>
</dbReference>
<evidence type="ECO:0000256" key="2">
    <source>
        <dbReference type="ARBA" id="ARBA00022771"/>
    </source>
</evidence>
<name>A0A7J7LM74_9MAGN</name>
<keyword evidence="9" id="KW-1185">Reference proteome</keyword>
<comment type="caution">
    <text evidence="8">The sequence shown here is derived from an EMBL/GenBank/DDBJ whole genome shotgun (WGS) entry which is preliminary data.</text>
</comment>
<evidence type="ECO:0000256" key="5">
    <source>
        <dbReference type="SAM" id="MobiDB-lite"/>
    </source>
</evidence>
<dbReference type="PROSITE" id="PS51999">
    <property type="entry name" value="ZF_GRF"/>
    <property type="match status" value="2"/>
</dbReference>
<dbReference type="Gene3D" id="4.10.60.10">
    <property type="entry name" value="Zinc finger, CCHC-type"/>
    <property type="match status" value="1"/>
</dbReference>
<dbReference type="SUPFAM" id="SSF57756">
    <property type="entry name" value="Retrovirus zinc finger-like domains"/>
    <property type="match status" value="1"/>
</dbReference>
<evidence type="ECO:0000259" key="6">
    <source>
        <dbReference type="PROSITE" id="PS50158"/>
    </source>
</evidence>
<evidence type="ECO:0000313" key="9">
    <source>
        <dbReference type="Proteomes" id="UP000541444"/>
    </source>
</evidence>
<dbReference type="GO" id="GO:0003676">
    <property type="term" value="F:nucleic acid binding"/>
    <property type="evidence" value="ECO:0007669"/>
    <property type="project" value="InterPro"/>
</dbReference>
<accession>A0A7J7LM74</accession>
<evidence type="ECO:0000256" key="1">
    <source>
        <dbReference type="ARBA" id="ARBA00022723"/>
    </source>
</evidence>
<protein>
    <submittedName>
        <fullName evidence="8">Uncharacterized protein</fullName>
    </submittedName>
</protein>
<feature type="domain" description="CCHC-type" evidence="6">
    <location>
        <begin position="6"/>
        <end position="21"/>
    </location>
</feature>
<dbReference type="Pfam" id="PF06839">
    <property type="entry name" value="Zn_ribbon_GRF"/>
    <property type="match status" value="2"/>
</dbReference>